<dbReference type="Proteomes" id="UP000031258">
    <property type="component" value="Unassembled WGS sequence"/>
</dbReference>
<dbReference type="GO" id="GO:0005737">
    <property type="term" value="C:cytoplasm"/>
    <property type="evidence" value="ECO:0007669"/>
    <property type="project" value="UniProtKB-SubCell"/>
</dbReference>
<keyword evidence="6" id="KW-0963">Cytoplasm</keyword>
<keyword evidence="4 6" id="KW-0811">Translocation</keyword>
<keyword evidence="5 6" id="KW-0143">Chaperone</keyword>
<comment type="caution">
    <text evidence="7">The sequence shown here is derived from an EMBL/GenBank/DDBJ whole genome shotgun (WGS) entry which is preliminary data.</text>
</comment>
<reference evidence="7 8" key="1">
    <citation type="submission" date="2014-11" db="EMBL/GenBank/DDBJ databases">
        <title>A Rickettsiales Symbiont of Amoebae With Ancient Features.</title>
        <authorList>
            <person name="Schulz F."/>
            <person name="Martijn J."/>
            <person name="Wascher F."/>
            <person name="Kostanjsek R."/>
            <person name="Ettema T.J."/>
            <person name="Horn M."/>
        </authorList>
    </citation>
    <scope>NUCLEOTIDE SEQUENCE [LARGE SCALE GENOMIC DNA]</scope>
    <source>
        <strain evidence="7 8">UWC36</strain>
    </source>
</reference>
<evidence type="ECO:0000256" key="4">
    <source>
        <dbReference type="ARBA" id="ARBA00023010"/>
    </source>
</evidence>
<comment type="subcellular location">
    <subcellularLocation>
        <location evidence="6">Cytoplasm</location>
    </subcellularLocation>
</comment>
<comment type="function">
    <text evidence="6">One of the proteins required for the normal export of preproteins out of the cell cytoplasm. It is a molecular chaperone that binds to a subset of precursor proteins, maintaining them in a translocation-competent state. It also specifically binds to its receptor SecA.</text>
</comment>
<dbReference type="EMBL" id="JSWE01000092">
    <property type="protein sequence ID" value="KIE05509.1"/>
    <property type="molecule type" value="Genomic_DNA"/>
</dbReference>
<evidence type="ECO:0000313" key="8">
    <source>
        <dbReference type="Proteomes" id="UP000031258"/>
    </source>
</evidence>
<evidence type="ECO:0000256" key="2">
    <source>
        <dbReference type="ARBA" id="ARBA00022448"/>
    </source>
</evidence>
<dbReference type="GO" id="GO:0051082">
    <property type="term" value="F:unfolded protein binding"/>
    <property type="evidence" value="ECO:0007669"/>
    <property type="project" value="InterPro"/>
</dbReference>
<comment type="similarity">
    <text evidence="1 6">Belongs to the SecB family.</text>
</comment>
<dbReference type="OrthoDB" id="9795145at2"/>
<dbReference type="Pfam" id="PF02556">
    <property type="entry name" value="SecB"/>
    <property type="match status" value="1"/>
</dbReference>
<dbReference type="GO" id="GO:0015031">
    <property type="term" value="P:protein transport"/>
    <property type="evidence" value="ECO:0007669"/>
    <property type="project" value="UniProtKB-UniRule"/>
</dbReference>
<proteinExistence type="inferred from homology"/>
<evidence type="ECO:0000256" key="6">
    <source>
        <dbReference type="HAMAP-Rule" id="MF_00821"/>
    </source>
</evidence>
<dbReference type="RefSeq" id="WP_053332539.1">
    <property type="nucleotide sequence ID" value="NZ_JSWE01000092.1"/>
</dbReference>
<keyword evidence="3 6" id="KW-0653">Protein transport</keyword>
<dbReference type="PANTHER" id="PTHR36918:SF1">
    <property type="entry name" value="PROTEIN-EXPORT PROTEIN SECB"/>
    <property type="match status" value="1"/>
</dbReference>
<dbReference type="PANTHER" id="PTHR36918">
    <property type="match status" value="1"/>
</dbReference>
<evidence type="ECO:0000256" key="3">
    <source>
        <dbReference type="ARBA" id="ARBA00022927"/>
    </source>
</evidence>
<dbReference type="InterPro" id="IPR035958">
    <property type="entry name" value="SecB-like_sf"/>
</dbReference>
<dbReference type="GO" id="GO:0051262">
    <property type="term" value="P:protein tetramerization"/>
    <property type="evidence" value="ECO:0007669"/>
    <property type="project" value="InterPro"/>
</dbReference>
<evidence type="ECO:0000256" key="5">
    <source>
        <dbReference type="ARBA" id="ARBA00023186"/>
    </source>
</evidence>
<sequence length="160" mass="17993">MENNSEQLQKKSSVVVNAQYIKDLSFENPKSPMSLMLEEQPHMNVSLDILVTPLEPLIFEVVLSIEVRSSAKGEDLFIIDLHYGGVFTLEAENDAEKELTLLVYCPSILFPYARRIISDISRDGGFPPLMISPIDFMGLYSQKKANEAAPNKEEESKVIN</sequence>
<dbReference type="GO" id="GO:0006457">
    <property type="term" value="P:protein folding"/>
    <property type="evidence" value="ECO:0007669"/>
    <property type="project" value="UniProtKB-UniRule"/>
</dbReference>
<keyword evidence="2 6" id="KW-0813">Transport</keyword>
<dbReference type="NCBIfam" id="NF004392">
    <property type="entry name" value="PRK05751.1-3"/>
    <property type="match status" value="1"/>
</dbReference>
<organism evidence="7 8">
    <name type="scientific">Candidatus Jidaibacter acanthamoebae</name>
    <dbReference type="NCBI Taxonomy" id="86105"/>
    <lineage>
        <taxon>Bacteria</taxon>
        <taxon>Pseudomonadati</taxon>
        <taxon>Pseudomonadota</taxon>
        <taxon>Alphaproteobacteria</taxon>
        <taxon>Rickettsiales</taxon>
        <taxon>Candidatus Midichloriaceae</taxon>
        <taxon>Candidatus Jidaibacter</taxon>
    </lineage>
</organism>
<keyword evidence="8" id="KW-1185">Reference proteome</keyword>
<dbReference type="PATRIC" id="fig|86105.3.peg.598"/>
<evidence type="ECO:0000256" key="1">
    <source>
        <dbReference type="ARBA" id="ARBA00009990"/>
    </source>
</evidence>
<dbReference type="AlphaFoldDB" id="A0A0C1QJ29"/>
<gene>
    <name evidence="7" type="primary">secB_2</name>
    <name evidence="6" type="synonym">secB</name>
    <name evidence="7" type="ORF">NF27_DP00530</name>
</gene>
<accession>A0A0C1QJ29</accession>
<dbReference type="STRING" id="86105.NF27_DP00530"/>
<dbReference type="Gene3D" id="3.10.420.10">
    <property type="entry name" value="SecB-like"/>
    <property type="match status" value="1"/>
</dbReference>
<dbReference type="HAMAP" id="MF_00821">
    <property type="entry name" value="SecB"/>
    <property type="match status" value="1"/>
</dbReference>
<comment type="subunit">
    <text evidence="6">Homotetramer, a dimer of dimers. One homotetramer interacts with 1 SecA dimer.</text>
</comment>
<name>A0A0C1QJ29_9RICK</name>
<evidence type="ECO:0000313" key="7">
    <source>
        <dbReference type="EMBL" id="KIE05509.1"/>
    </source>
</evidence>
<dbReference type="NCBIfam" id="TIGR00809">
    <property type="entry name" value="secB"/>
    <property type="match status" value="1"/>
</dbReference>
<dbReference type="PRINTS" id="PR01594">
    <property type="entry name" value="SECBCHAPRONE"/>
</dbReference>
<protein>
    <recommendedName>
        <fullName evidence="6">Protein-export protein SecB</fullName>
    </recommendedName>
</protein>
<dbReference type="InterPro" id="IPR003708">
    <property type="entry name" value="SecB"/>
</dbReference>
<dbReference type="SUPFAM" id="SSF54611">
    <property type="entry name" value="SecB-like"/>
    <property type="match status" value="1"/>
</dbReference>